<accession>A0ABM3R924</accession>
<dbReference type="InterPro" id="IPR002885">
    <property type="entry name" value="PPR_rpt"/>
</dbReference>
<dbReference type="Proteomes" id="UP000813463">
    <property type="component" value="Chromosome 2"/>
</dbReference>
<gene>
    <name evidence="3" type="primary">LOC130467586</name>
</gene>
<dbReference type="GeneID" id="130467586"/>
<evidence type="ECO:0000256" key="1">
    <source>
        <dbReference type="ARBA" id="ARBA00022737"/>
    </source>
</evidence>
<proteinExistence type="predicted"/>
<name>A0ABM3R924_SPIOL</name>
<protein>
    <submittedName>
        <fullName evidence="3">Pentatricopeptide repeat-containing protein At5g48910-like</fullName>
    </submittedName>
</protein>
<organism evidence="2 3">
    <name type="scientific">Spinacia oleracea</name>
    <name type="common">Spinach</name>
    <dbReference type="NCBI Taxonomy" id="3562"/>
    <lineage>
        <taxon>Eukaryota</taxon>
        <taxon>Viridiplantae</taxon>
        <taxon>Streptophyta</taxon>
        <taxon>Embryophyta</taxon>
        <taxon>Tracheophyta</taxon>
        <taxon>Spermatophyta</taxon>
        <taxon>Magnoliopsida</taxon>
        <taxon>eudicotyledons</taxon>
        <taxon>Gunneridae</taxon>
        <taxon>Pentapetalae</taxon>
        <taxon>Caryophyllales</taxon>
        <taxon>Chenopodiaceae</taxon>
        <taxon>Chenopodioideae</taxon>
        <taxon>Anserineae</taxon>
        <taxon>Spinacia</taxon>
    </lineage>
</organism>
<dbReference type="PANTHER" id="PTHR47926">
    <property type="entry name" value="PENTATRICOPEPTIDE REPEAT-CONTAINING PROTEIN"/>
    <property type="match status" value="1"/>
</dbReference>
<evidence type="ECO:0000313" key="3">
    <source>
        <dbReference type="RefSeq" id="XP_056692110.1"/>
    </source>
</evidence>
<dbReference type="InterPro" id="IPR011990">
    <property type="entry name" value="TPR-like_helical_dom_sf"/>
</dbReference>
<reference evidence="3" key="2">
    <citation type="submission" date="2025-08" db="UniProtKB">
        <authorList>
            <consortium name="RefSeq"/>
        </authorList>
    </citation>
    <scope>IDENTIFICATION</scope>
    <source>
        <tissue evidence="3">Leaf</tissue>
    </source>
</reference>
<dbReference type="InterPro" id="IPR046960">
    <property type="entry name" value="PPR_At4g14850-like_plant"/>
</dbReference>
<dbReference type="Gene3D" id="1.25.40.10">
    <property type="entry name" value="Tetratricopeptide repeat domain"/>
    <property type="match status" value="1"/>
</dbReference>
<keyword evidence="1" id="KW-0677">Repeat</keyword>
<keyword evidence="2" id="KW-1185">Reference proteome</keyword>
<evidence type="ECO:0000313" key="2">
    <source>
        <dbReference type="Proteomes" id="UP000813463"/>
    </source>
</evidence>
<dbReference type="Pfam" id="PF01535">
    <property type="entry name" value="PPR"/>
    <property type="match status" value="1"/>
</dbReference>
<dbReference type="RefSeq" id="XP_056692110.1">
    <property type="nucleotide sequence ID" value="XM_056836132.1"/>
</dbReference>
<sequence>MIRAVSRSDFPADGVEFYWRMRWEGVVSNYLTLSFCLDCFTENFGLIEGMQIHGRVLVYGYVRDCVLMTLMDLYSLCGLYDDACKVFEDMPHRENARARCDGYSPDAKVAADGRPHCCAIPDDEVNDFKVKQRSISCSCIYKDISQEGRGNLNDLSEQAFKEADVDLDEKICRSECMASICIQKSPIVENNDSPISQKPQIWGFSFIGDRLYAPKRGLSRGDEESVANLLHSIVVEDDDKHLNQATVFKKDSIVAAEDRLPPVSTAVFAAAVVECVPAVN</sequence>
<reference evidence="2" key="1">
    <citation type="journal article" date="2021" name="Nat. Commun.">
        <title>Genomic analyses provide insights into spinach domestication and the genetic basis of agronomic traits.</title>
        <authorList>
            <person name="Cai X."/>
            <person name="Sun X."/>
            <person name="Xu C."/>
            <person name="Sun H."/>
            <person name="Wang X."/>
            <person name="Ge C."/>
            <person name="Zhang Z."/>
            <person name="Wang Q."/>
            <person name="Fei Z."/>
            <person name="Jiao C."/>
            <person name="Wang Q."/>
        </authorList>
    </citation>
    <scope>NUCLEOTIDE SEQUENCE [LARGE SCALE GENOMIC DNA]</scope>
    <source>
        <strain evidence="2">cv. Varoflay</strain>
    </source>
</reference>